<proteinExistence type="predicted"/>
<evidence type="ECO:0008006" key="3">
    <source>
        <dbReference type="Google" id="ProtNLM"/>
    </source>
</evidence>
<dbReference type="RefSeq" id="WP_377165142.1">
    <property type="nucleotide sequence ID" value="NZ_JBHSMQ010000002.1"/>
</dbReference>
<sequence length="541" mass="60958">MITRRQFIHSAGLLTAARLPAVDPSRAAPRILYSNDTTNITSCISPFHKERESFRKEMLEATVDEVTGLVDAHLLQPGLGMVPMWPSKVLPLSEHYAWIKQRYGMKPDPFGQFVLDGGDIVQVFIDRCRQRQQAAFISFRMNDAHHKEFSDPKPGDKPGSSIGMSVTKFYVEHPEYRIIPGSLRGADLVQNWAVPEVLAQKFALIRELCENYDIDGLELDFLRFYSFFRVEETPLDRRRAIMTGFIREVRALLDQTTRNGKRRWLCARVPCHLPALDILGLDLKSLVAAGLDMVNASEHYFTTQQHDLAAIRGQTHGARLYFELCHTLWKGDKVAKGYDVFPFRRATREHLHTSAHLAYSRGVDGISLFNFAYYRQHGQGEGRGVFGEPPLEAIKDLRDPKALAREPQHWFIAQGWRAPGMKPIPVPRKIEPGKPAKFNFDLAPPAGGWKQDARIRIQSDKILGSSEWTATFNGEPLVSSSDVSEPFPVPYPSLLGKPEELRAWTLPAKLLRDGKNSLEVTLKSGEPVPIVFVDLAIGQSG</sequence>
<comment type="caution">
    <text evidence="1">The sequence shown here is derived from an EMBL/GenBank/DDBJ whole genome shotgun (WGS) entry which is preliminary data.</text>
</comment>
<dbReference type="EMBL" id="JBHSMQ010000002">
    <property type="protein sequence ID" value="MFC5454748.1"/>
    <property type="molecule type" value="Genomic_DNA"/>
</dbReference>
<evidence type="ECO:0000313" key="1">
    <source>
        <dbReference type="EMBL" id="MFC5454748.1"/>
    </source>
</evidence>
<organism evidence="1 2">
    <name type="scientific">Prosthecobacter fluviatilis</name>
    <dbReference type="NCBI Taxonomy" id="445931"/>
    <lineage>
        <taxon>Bacteria</taxon>
        <taxon>Pseudomonadati</taxon>
        <taxon>Verrucomicrobiota</taxon>
        <taxon>Verrucomicrobiia</taxon>
        <taxon>Verrucomicrobiales</taxon>
        <taxon>Verrucomicrobiaceae</taxon>
        <taxon>Prosthecobacter</taxon>
    </lineage>
</organism>
<reference evidence="2" key="1">
    <citation type="journal article" date="2019" name="Int. J. Syst. Evol. Microbiol.">
        <title>The Global Catalogue of Microorganisms (GCM) 10K type strain sequencing project: providing services to taxonomists for standard genome sequencing and annotation.</title>
        <authorList>
            <consortium name="The Broad Institute Genomics Platform"/>
            <consortium name="The Broad Institute Genome Sequencing Center for Infectious Disease"/>
            <person name="Wu L."/>
            <person name="Ma J."/>
        </authorList>
    </citation>
    <scope>NUCLEOTIDE SEQUENCE [LARGE SCALE GENOMIC DNA]</scope>
    <source>
        <strain evidence="2">CGMCC 4.1469</strain>
    </source>
</reference>
<keyword evidence="2" id="KW-1185">Reference proteome</keyword>
<accession>A0ABW0KPS4</accession>
<name>A0ABW0KPS4_9BACT</name>
<evidence type="ECO:0000313" key="2">
    <source>
        <dbReference type="Proteomes" id="UP001596052"/>
    </source>
</evidence>
<protein>
    <recommendedName>
        <fullName evidence="3">Glycosyl hydrolase-like 10 domain-containing protein</fullName>
    </recommendedName>
</protein>
<dbReference type="Proteomes" id="UP001596052">
    <property type="component" value="Unassembled WGS sequence"/>
</dbReference>
<gene>
    <name evidence="1" type="ORF">ACFQDI_07790</name>
</gene>